<comment type="caution">
    <text evidence="1">The sequence shown here is derived from an EMBL/GenBank/DDBJ whole genome shotgun (WGS) entry which is preliminary data.</text>
</comment>
<name>A0A0D1LM17_9LACO</name>
<dbReference type="PATRIC" id="fig|137591.24.peg.1952"/>
<sequence>MKMKHEIDDIIAVTRNLERIQSDFELMEAMTQQKDTFKEQRQTMFDEIWDFLGVEANGKHD</sequence>
<protein>
    <submittedName>
        <fullName evidence="1">Uncharacterized protein</fullName>
    </submittedName>
</protein>
<dbReference type="Proteomes" id="UP000032289">
    <property type="component" value="Unassembled WGS sequence"/>
</dbReference>
<proteinExistence type="predicted"/>
<reference evidence="1 2" key="1">
    <citation type="journal article" date="2015" name="Microbiology (Mosc.)">
        <title>Genomics of the Weissella cibaria species with an examination of its metabolic traits.</title>
        <authorList>
            <person name="Lynch K.M."/>
            <person name="Lucid A."/>
            <person name="Arendt E.K."/>
            <person name="Sleator R.D."/>
            <person name="Lucey B."/>
            <person name="Coffey A."/>
        </authorList>
    </citation>
    <scope>NUCLEOTIDE SEQUENCE [LARGE SCALE GENOMIC DNA]</scope>
    <source>
        <strain evidence="1 2">AB3b</strain>
    </source>
</reference>
<accession>A0A0D1LM17</accession>
<evidence type="ECO:0000313" key="1">
    <source>
        <dbReference type="EMBL" id="KIU21345.1"/>
    </source>
</evidence>
<evidence type="ECO:0000313" key="2">
    <source>
        <dbReference type="Proteomes" id="UP000032289"/>
    </source>
</evidence>
<dbReference type="EMBL" id="JWHT01000050">
    <property type="protein sequence ID" value="KIU21345.1"/>
    <property type="molecule type" value="Genomic_DNA"/>
</dbReference>
<gene>
    <name evidence="1" type="ORF">ab3b_02007</name>
</gene>
<organism evidence="1 2">
    <name type="scientific">Weissella cibaria</name>
    <dbReference type="NCBI Taxonomy" id="137591"/>
    <lineage>
        <taxon>Bacteria</taxon>
        <taxon>Bacillati</taxon>
        <taxon>Bacillota</taxon>
        <taxon>Bacilli</taxon>
        <taxon>Lactobacillales</taxon>
        <taxon>Lactobacillaceae</taxon>
        <taxon>Weissella</taxon>
    </lineage>
</organism>
<dbReference type="AlphaFoldDB" id="A0A0D1LM17"/>